<evidence type="ECO:0000256" key="6">
    <source>
        <dbReference type="ARBA" id="ARBA00023163"/>
    </source>
</evidence>
<dbReference type="SUPFAM" id="SSF57701">
    <property type="entry name" value="Zn2/Cys6 DNA-binding domain"/>
    <property type="match status" value="1"/>
</dbReference>
<evidence type="ECO:0000256" key="8">
    <source>
        <dbReference type="SAM" id="MobiDB-lite"/>
    </source>
</evidence>
<evidence type="ECO:0000256" key="2">
    <source>
        <dbReference type="ARBA" id="ARBA00022723"/>
    </source>
</evidence>
<dbReference type="PANTHER" id="PTHR31313:SF81">
    <property type="entry name" value="TY1 ENHANCER ACTIVATOR"/>
    <property type="match status" value="1"/>
</dbReference>
<evidence type="ECO:0000256" key="5">
    <source>
        <dbReference type="ARBA" id="ARBA00023125"/>
    </source>
</evidence>
<dbReference type="CDD" id="cd00067">
    <property type="entry name" value="GAL4"/>
    <property type="match status" value="1"/>
</dbReference>
<dbReference type="InterPro" id="IPR051615">
    <property type="entry name" value="Transcr_Regulatory_Elem"/>
</dbReference>
<keyword evidence="3" id="KW-0862">Zinc</keyword>
<sequence length="261" mass="28034">MTKKNNGHYRLKVTTACQNCQRRKIKCSGEIPCTYCLKVERPCEPGKPGKKRGPPPGTEVLRSRSNRMETVYYSAIKDPQLKEQLRHLYDGIPGARFSSYSHSNVELTSINGNLPNAAAISSSTTFSPIVEPQNDSTNVMVSSDAGLSKTTTTTPSIPNVDSSNPTEVPSNPDEVSSDSADVPHQPTKFLLTPTDCSVSSNPSGSSSDVTEVPSIPVEVSSLPDEVSSNHVKGSSGTAQVSSSTVEISNTIELPLIRQKFH</sequence>
<dbReference type="GO" id="GO:0000981">
    <property type="term" value="F:DNA-binding transcription factor activity, RNA polymerase II-specific"/>
    <property type="evidence" value="ECO:0007669"/>
    <property type="project" value="InterPro"/>
</dbReference>
<dbReference type="InterPro" id="IPR001138">
    <property type="entry name" value="Zn2Cys6_DnaBD"/>
</dbReference>
<protein>
    <submittedName>
        <fullName evidence="10">12125_t:CDS:1</fullName>
    </submittedName>
</protein>
<evidence type="ECO:0000256" key="1">
    <source>
        <dbReference type="ARBA" id="ARBA00004123"/>
    </source>
</evidence>
<gene>
    <name evidence="10" type="ORF">FWILDA_LOCUS2621</name>
</gene>
<dbReference type="Proteomes" id="UP001153678">
    <property type="component" value="Unassembled WGS sequence"/>
</dbReference>
<comment type="subcellular location">
    <subcellularLocation>
        <location evidence="1">Nucleus</location>
    </subcellularLocation>
</comment>
<evidence type="ECO:0000313" key="10">
    <source>
        <dbReference type="EMBL" id="CAI2166528.1"/>
    </source>
</evidence>
<organism evidence="10 11">
    <name type="scientific">Funneliformis geosporum</name>
    <dbReference type="NCBI Taxonomy" id="1117311"/>
    <lineage>
        <taxon>Eukaryota</taxon>
        <taxon>Fungi</taxon>
        <taxon>Fungi incertae sedis</taxon>
        <taxon>Mucoromycota</taxon>
        <taxon>Glomeromycotina</taxon>
        <taxon>Glomeromycetes</taxon>
        <taxon>Glomerales</taxon>
        <taxon>Glomeraceae</taxon>
        <taxon>Funneliformis</taxon>
    </lineage>
</organism>
<dbReference type="EMBL" id="CAMKVN010000313">
    <property type="protein sequence ID" value="CAI2166528.1"/>
    <property type="molecule type" value="Genomic_DNA"/>
</dbReference>
<dbReference type="SMART" id="SM00066">
    <property type="entry name" value="GAL4"/>
    <property type="match status" value="1"/>
</dbReference>
<dbReference type="GO" id="GO:0008270">
    <property type="term" value="F:zinc ion binding"/>
    <property type="evidence" value="ECO:0007669"/>
    <property type="project" value="InterPro"/>
</dbReference>
<dbReference type="OrthoDB" id="2123952at2759"/>
<keyword evidence="7" id="KW-0539">Nucleus</keyword>
<dbReference type="AlphaFoldDB" id="A0A9W4SFD0"/>
<keyword evidence="5" id="KW-0238">DNA-binding</keyword>
<evidence type="ECO:0000256" key="7">
    <source>
        <dbReference type="ARBA" id="ARBA00023242"/>
    </source>
</evidence>
<dbReference type="Gene3D" id="4.10.240.10">
    <property type="entry name" value="Zn(2)-C6 fungal-type DNA-binding domain"/>
    <property type="match status" value="1"/>
</dbReference>
<keyword evidence="4" id="KW-0805">Transcription regulation</keyword>
<evidence type="ECO:0000256" key="3">
    <source>
        <dbReference type="ARBA" id="ARBA00022833"/>
    </source>
</evidence>
<keyword evidence="6" id="KW-0804">Transcription</keyword>
<feature type="compositionally biased region" description="Polar residues" evidence="8">
    <location>
        <begin position="148"/>
        <end position="179"/>
    </location>
</feature>
<dbReference type="PROSITE" id="PS50048">
    <property type="entry name" value="ZN2_CY6_FUNGAL_2"/>
    <property type="match status" value="1"/>
</dbReference>
<feature type="compositionally biased region" description="Polar residues" evidence="8">
    <location>
        <begin position="226"/>
        <end position="243"/>
    </location>
</feature>
<dbReference type="PANTHER" id="PTHR31313">
    <property type="entry name" value="TY1 ENHANCER ACTIVATOR"/>
    <property type="match status" value="1"/>
</dbReference>
<feature type="region of interest" description="Disordered" evidence="8">
    <location>
        <begin position="146"/>
        <end position="187"/>
    </location>
</feature>
<feature type="region of interest" description="Disordered" evidence="8">
    <location>
        <begin position="193"/>
        <end position="212"/>
    </location>
</feature>
<accession>A0A9W4SFD0</accession>
<dbReference type="Pfam" id="PF00172">
    <property type="entry name" value="Zn_clus"/>
    <property type="match status" value="1"/>
</dbReference>
<comment type="caution">
    <text evidence="10">The sequence shown here is derived from an EMBL/GenBank/DDBJ whole genome shotgun (WGS) entry which is preliminary data.</text>
</comment>
<evidence type="ECO:0000259" key="9">
    <source>
        <dbReference type="PROSITE" id="PS50048"/>
    </source>
</evidence>
<evidence type="ECO:0000256" key="4">
    <source>
        <dbReference type="ARBA" id="ARBA00023015"/>
    </source>
</evidence>
<proteinExistence type="predicted"/>
<reference evidence="10" key="1">
    <citation type="submission" date="2022-08" db="EMBL/GenBank/DDBJ databases">
        <authorList>
            <person name="Kallberg Y."/>
            <person name="Tangrot J."/>
            <person name="Rosling A."/>
        </authorList>
    </citation>
    <scope>NUCLEOTIDE SEQUENCE</scope>
    <source>
        <strain evidence="10">Wild A</strain>
    </source>
</reference>
<name>A0A9W4SFD0_9GLOM</name>
<dbReference type="GO" id="GO:0003677">
    <property type="term" value="F:DNA binding"/>
    <property type="evidence" value="ECO:0007669"/>
    <property type="project" value="UniProtKB-KW"/>
</dbReference>
<keyword evidence="11" id="KW-1185">Reference proteome</keyword>
<feature type="region of interest" description="Disordered" evidence="8">
    <location>
        <begin position="222"/>
        <end position="243"/>
    </location>
</feature>
<evidence type="ECO:0000313" key="11">
    <source>
        <dbReference type="Proteomes" id="UP001153678"/>
    </source>
</evidence>
<dbReference type="InterPro" id="IPR036864">
    <property type="entry name" value="Zn2-C6_fun-type_DNA-bd_sf"/>
</dbReference>
<feature type="domain" description="Zn(2)-C6 fungal-type" evidence="9">
    <location>
        <begin position="16"/>
        <end position="43"/>
    </location>
</feature>
<keyword evidence="2" id="KW-0479">Metal-binding</keyword>
<feature type="compositionally biased region" description="Low complexity" evidence="8">
    <location>
        <begin position="197"/>
        <end position="207"/>
    </location>
</feature>
<dbReference type="GO" id="GO:0005634">
    <property type="term" value="C:nucleus"/>
    <property type="evidence" value="ECO:0007669"/>
    <property type="project" value="UniProtKB-SubCell"/>
</dbReference>